<reference evidence="1" key="1">
    <citation type="journal article" date="2014" name="Int. J. Syst. Evol. Microbiol.">
        <title>Complete genome sequence of Corynebacterium casei LMG S-19264T (=DSM 44701T), isolated from a smear-ripened cheese.</title>
        <authorList>
            <consortium name="US DOE Joint Genome Institute (JGI-PGF)"/>
            <person name="Walter F."/>
            <person name="Albersmeier A."/>
            <person name="Kalinowski J."/>
            <person name="Ruckert C."/>
        </authorList>
    </citation>
    <scope>NUCLEOTIDE SEQUENCE</scope>
    <source>
        <strain evidence="1">CGMCC 4.5737</strain>
    </source>
</reference>
<organism evidence="1 2">
    <name type="scientific">Longimycelium tulufanense</name>
    <dbReference type="NCBI Taxonomy" id="907463"/>
    <lineage>
        <taxon>Bacteria</taxon>
        <taxon>Bacillati</taxon>
        <taxon>Actinomycetota</taxon>
        <taxon>Actinomycetes</taxon>
        <taxon>Pseudonocardiales</taxon>
        <taxon>Pseudonocardiaceae</taxon>
        <taxon>Longimycelium</taxon>
    </lineage>
</organism>
<gene>
    <name evidence="1" type="ORF">GCM10012275_55010</name>
</gene>
<sequence>MTNTIFTSAEVESLPVGQWVIDADGTPLCLVDTNVGWPQRMWMHQGGCTFSAIDRTAYPLRLADVEQECPHSWGTNEYGHCRRCGAVVAAPENLTWNFAFVSTDKGGEL</sequence>
<comment type="caution">
    <text evidence="1">The sequence shown here is derived from an EMBL/GenBank/DDBJ whole genome shotgun (WGS) entry which is preliminary data.</text>
</comment>
<dbReference type="Proteomes" id="UP000637578">
    <property type="component" value="Unassembled WGS sequence"/>
</dbReference>
<protein>
    <submittedName>
        <fullName evidence="1">Uncharacterized protein</fullName>
    </submittedName>
</protein>
<dbReference type="EMBL" id="BMMK01000038">
    <property type="protein sequence ID" value="GGM77335.1"/>
    <property type="molecule type" value="Genomic_DNA"/>
</dbReference>
<reference evidence="1" key="2">
    <citation type="submission" date="2020-09" db="EMBL/GenBank/DDBJ databases">
        <authorList>
            <person name="Sun Q."/>
            <person name="Zhou Y."/>
        </authorList>
    </citation>
    <scope>NUCLEOTIDE SEQUENCE</scope>
    <source>
        <strain evidence="1">CGMCC 4.5737</strain>
    </source>
</reference>
<proteinExistence type="predicted"/>
<dbReference type="RefSeq" id="WP_189061332.1">
    <property type="nucleotide sequence ID" value="NZ_BMMK01000038.1"/>
</dbReference>
<accession>A0A8J3FYN5</accession>
<name>A0A8J3FYN5_9PSEU</name>
<evidence type="ECO:0000313" key="1">
    <source>
        <dbReference type="EMBL" id="GGM77335.1"/>
    </source>
</evidence>
<evidence type="ECO:0000313" key="2">
    <source>
        <dbReference type="Proteomes" id="UP000637578"/>
    </source>
</evidence>
<dbReference type="AlphaFoldDB" id="A0A8J3FYN5"/>
<keyword evidence="2" id="KW-1185">Reference proteome</keyword>